<protein>
    <recommendedName>
        <fullName evidence="2">Probable nitronate monooxygenase</fullName>
    </recommendedName>
</protein>
<dbReference type="PANTHER" id="PTHR32332">
    <property type="entry name" value="2-NITROPROPANE DIOXYGENASE"/>
    <property type="match status" value="1"/>
</dbReference>
<evidence type="ECO:0000313" key="6">
    <source>
        <dbReference type="EMBL" id="AZR72746.1"/>
    </source>
</evidence>
<dbReference type="NCBIfam" id="TIGR03151">
    <property type="entry name" value="enACPred_II"/>
    <property type="match status" value="1"/>
</dbReference>
<evidence type="ECO:0000256" key="5">
    <source>
        <dbReference type="ARBA" id="ARBA00023002"/>
    </source>
</evidence>
<dbReference type="InterPro" id="IPR004136">
    <property type="entry name" value="NMO"/>
</dbReference>
<keyword evidence="4" id="KW-0288">FMN</keyword>
<dbReference type="CDD" id="cd04730">
    <property type="entry name" value="NPD_like"/>
    <property type="match status" value="1"/>
</dbReference>
<sequence length="319" mass="33591">MLHTRICDILGIKYPIIQGGMAWVATGELAGAVSNAGGLGIIGAGNAPADVIRNEIKKVKSITDKPFGVNVMLLSPFVDEVIEVIIEERVPVITTGAGNPAKYISKLKSAGCKIIPVVPSVSLAKRMERLDVDAIIAEGTEAGGHIGELSTFVLVPQVVDAVKIPVIAAGGIADGRGLVASFALGAEGVQIGTRFICSDECTAHPNYKEAIIKAKDRDAVVTGRSTGHPVRNLRNKLTRKMMELERKGAPKEKIEELGRGALRAAVVEGNVEEGSVMAGQIAGMINKIQPVREIIDEIITEAKTIISQFASGEIFSKGG</sequence>
<dbReference type="Pfam" id="PF03060">
    <property type="entry name" value="NMO"/>
    <property type="match status" value="2"/>
</dbReference>
<keyword evidence="5" id="KW-0560">Oxidoreductase</keyword>
<keyword evidence="3" id="KW-0285">Flavoprotein</keyword>
<dbReference type="OrthoDB" id="9778912at2"/>
<comment type="function">
    <text evidence="1">Nitronate monooxygenase that uses molecular oxygen to catalyze the oxidative denitrification of alkyl nitronates. Acts on propionate 3-nitronate (P3N), the presumed physiological substrate. Probably functions in the detoxification of P3N, a metabolic poison produced by plants and fungi as a defense mechanism.</text>
</comment>
<evidence type="ECO:0000256" key="4">
    <source>
        <dbReference type="ARBA" id="ARBA00022643"/>
    </source>
</evidence>
<reference evidence="6 7" key="1">
    <citation type="submission" date="2016-07" db="EMBL/GenBank/DDBJ databases">
        <title>Genome and transcriptome analysis of iron-reducing fermentative bacteria Anoxybacter fermentans.</title>
        <authorList>
            <person name="Zeng X."/>
            <person name="Shao Z."/>
        </authorList>
    </citation>
    <scope>NUCLEOTIDE SEQUENCE [LARGE SCALE GENOMIC DNA]</scope>
    <source>
        <strain evidence="6 7">DY22613</strain>
    </source>
</reference>
<gene>
    <name evidence="6" type="ORF">BBF96_04670</name>
</gene>
<name>A0A3Q9HPP2_9FIRM</name>
<evidence type="ECO:0000256" key="3">
    <source>
        <dbReference type="ARBA" id="ARBA00022630"/>
    </source>
</evidence>
<evidence type="ECO:0000313" key="7">
    <source>
        <dbReference type="Proteomes" id="UP000267250"/>
    </source>
</evidence>
<dbReference type="InterPro" id="IPR017569">
    <property type="entry name" value="Enoyl_ACP_red-II_put"/>
</dbReference>
<keyword evidence="6" id="KW-0223">Dioxygenase</keyword>
<dbReference type="Proteomes" id="UP000267250">
    <property type="component" value="Chromosome"/>
</dbReference>
<accession>A0A3Q9HPP2</accession>
<evidence type="ECO:0000256" key="2">
    <source>
        <dbReference type="ARBA" id="ARBA00013457"/>
    </source>
</evidence>
<dbReference type="EMBL" id="CP016379">
    <property type="protein sequence ID" value="AZR72746.1"/>
    <property type="molecule type" value="Genomic_DNA"/>
</dbReference>
<dbReference type="Gene3D" id="3.20.20.70">
    <property type="entry name" value="Aldolase class I"/>
    <property type="match status" value="1"/>
</dbReference>
<dbReference type="RefSeq" id="WP_127016077.1">
    <property type="nucleotide sequence ID" value="NZ_CP016379.1"/>
</dbReference>
<dbReference type="GO" id="GO:0051213">
    <property type="term" value="F:dioxygenase activity"/>
    <property type="evidence" value="ECO:0007669"/>
    <property type="project" value="UniProtKB-KW"/>
</dbReference>
<organism evidence="6 7">
    <name type="scientific">Anoxybacter fermentans</name>
    <dbReference type="NCBI Taxonomy" id="1323375"/>
    <lineage>
        <taxon>Bacteria</taxon>
        <taxon>Bacillati</taxon>
        <taxon>Bacillota</taxon>
        <taxon>Clostridia</taxon>
        <taxon>Halanaerobiales</taxon>
        <taxon>Anoxybacter</taxon>
    </lineage>
</organism>
<dbReference type="KEGG" id="aft:BBF96_04670"/>
<dbReference type="GO" id="GO:0018580">
    <property type="term" value="F:nitronate monooxygenase activity"/>
    <property type="evidence" value="ECO:0007669"/>
    <property type="project" value="InterPro"/>
</dbReference>
<dbReference type="AlphaFoldDB" id="A0A3Q9HPP2"/>
<dbReference type="PANTHER" id="PTHR32332:SF20">
    <property type="entry name" value="2-NITROPROPANE DIOXYGENASE-LIKE PROTEIN"/>
    <property type="match status" value="1"/>
</dbReference>
<proteinExistence type="predicted"/>
<dbReference type="InterPro" id="IPR013785">
    <property type="entry name" value="Aldolase_TIM"/>
</dbReference>
<dbReference type="SUPFAM" id="SSF51412">
    <property type="entry name" value="Inosine monophosphate dehydrogenase (IMPDH)"/>
    <property type="match status" value="1"/>
</dbReference>
<evidence type="ECO:0000256" key="1">
    <source>
        <dbReference type="ARBA" id="ARBA00003535"/>
    </source>
</evidence>
<keyword evidence="7" id="KW-1185">Reference proteome</keyword>